<evidence type="ECO:0000256" key="1">
    <source>
        <dbReference type="SAM" id="MobiDB-lite"/>
    </source>
</evidence>
<evidence type="ECO:0000313" key="2">
    <source>
        <dbReference type="EMBL" id="TKR72718.1"/>
    </source>
</evidence>
<dbReference type="EMBL" id="AZBU02000006">
    <property type="protein sequence ID" value="TKR72718.1"/>
    <property type="molecule type" value="Genomic_DNA"/>
</dbReference>
<gene>
    <name evidence="2" type="ORF">L596_020125</name>
</gene>
<organism evidence="2 3">
    <name type="scientific">Steinernema carpocapsae</name>
    <name type="common">Entomopathogenic nematode</name>
    <dbReference type="NCBI Taxonomy" id="34508"/>
    <lineage>
        <taxon>Eukaryota</taxon>
        <taxon>Metazoa</taxon>
        <taxon>Ecdysozoa</taxon>
        <taxon>Nematoda</taxon>
        <taxon>Chromadorea</taxon>
        <taxon>Rhabditida</taxon>
        <taxon>Tylenchina</taxon>
        <taxon>Panagrolaimomorpha</taxon>
        <taxon>Strongyloidoidea</taxon>
        <taxon>Steinernematidae</taxon>
        <taxon>Steinernema</taxon>
    </lineage>
</organism>
<proteinExistence type="predicted"/>
<evidence type="ECO:0000313" key="3">
    <source>
        <dbReference type="Proteomes" id="UP000298663"/>
    </source>
</evidence>
<accession>A0A4U5MST8</accession>
<dbReference type="AlphaFoldDB" id="A0A4U5MST8"/>
<dbReference type="Proteomes" id="UP000298663">
    <property type="component" value="Unassembled WGS sequence"/>
</dbReference>
<reference evidence="2 3" key="2">
    <citation type="journal article" date="2019" name="G3 (Bethesda)">
        <title>Hybrid Assembly of the Genome of the Entomopathogenic Nematode Steinernema carpocapsae Identifies the X-Chromosome.</title>
        <authorList>
            <person name="Serra L."/>
            <person name="Macchietto M."/>
            <person name="Macias-Munoz A."/>
            <person name="McGill C.J."/>
            <person name="Rodriguez I.M."/>
            <person name="Rodriguez B."/>
            <person name="Murad R."/>
            <person name="Mortazavi A."/>
        </authorList>
    </citation>
    <scope>NUCLEOTIDE SEQUENCE [LARGE SCALE GENOMIC DNA]</scope>
    <source>
        <strain evidence="2 3">ALL</strain>
    </source>
</reference>
<comment type="caution">
    <text evidence="2">The sequence shown here is derived from an EMBL/GenBank/DDBJ whole genome shotgun (WGS) entry which is preliminary data.</text>
</comment>
<name>A0A4U5MST8_STECR</name>
<protein>
    <submittedName>
        <fullName evidence="2">Uncharacterized protein</fullName>
    </submittedName>
</protein>
<keyword evidence="3" id="KW-1185">Reference proteome</keyword>
<reference evidence="2 3" key="1">
    <citation type="journal article" date="2015" name="Genome Biol.">
        <title>Comparative genomics of Steinernema reveals deeply conserved gene regulatory networks.</title>
        <authorList>
            <person name="Dillman A.R."/>
            <person name="Macchietto M."/>
            <person name="Porter C.F."/>
            <person name="Rogers A."/>
            <person name="Williams B."/>
            <person name="Antoshechkin I."/>
            <person name="Lee M.M."/>
            <person name="Goodwin Z."/>
            <person name="Lu X."/>
            <person name="Lewis E.E."/>
            <person name="Goodrich-Blair H."/>
            <person name="Stock S.P."/>
            <person name="Adams B.J."/>
            <person name="Sternberg P.W."/>
            <person name="Mortazavi A."/>
        </authorList>
    </citation>
    <scope>NUCLEOTIDE SEQUENCE [LARGE SCALE GENOMIC DNA]</scope>
    <source>
        <strain evidence="2 3">ALL</strain>
    </source>
</reference>
<feature type="region of interest" description="Disordered" evidence="1">
    <location>
        <begin position="278"/>
        <end position="300"/>
    </location>
</feature>
<sequence>MLTYPPDMYENKTSVDPEWRDTIFYFVANKTLENCRSTIDDALKVHGNVHHGKDGDTVTASSDCPAVILTPTNLGDKSVCPKVKVELEKKNFPADGLTFTTPSYYPQKTAALEPFTVRSQSDVNDLVRSVITVVPVKAGTTATEAVKISSDPSATPGTCEISRTLVENVPSRGNVINNPIFNSALLTYTITVGKSNETKPKPVPLPIHLSVPTLDSKLDLKLDFNNNAKGSLTSFDMNLVSEISFRQPKELKFVYTPVVNDNKTLDIEWRLEAETPLPTVAPPSCGTPSGEVTTMSTTTTTRGGVPNEVISAVLLIASIVYAFGSN</sequence>